<dbReference type="Proteomes" id="UP000799324">
    <property type="component" value="Unassembled WGS sequence"/>
</dbReference>
<evidence type="ECO:0000256" key="1">
    <source>
        <dbReference type="SAM" id="MobiDB-lite"/>
    </source>
</evidence>
<feature type="transmembrane region" description="Helical" evidence="2">
    <location>
        <begin position="319"/>
        <end position="345"/>
    </location>
</feature>
<feature type="transmembrane region" description="Helical" evidence="2">
    <location>
        <begin position="288"/>
        <end position="307"/>
    </location>
</feature>
<accession>A0A6A6TE97</accession>
<sequence>MAFETLTLYANPPTNIVGTTLFLSYIASALYFISSIAVSLVGKYRALNGKPKNARDIRILVAFATVSFASLSYHMLKFLVISYSQWNVNRQFFGTRAGTGGPGDEGGWQGLWLRVWQWMLSSALFESFAKELVSDAPSTLVTQVALLGTWFWDVWIAGKATQRKLPKSQTIPYIALSQILPITLTASLFLLDTELSSSSSSSSPPLKTPKPPTQANTSATRTLTKSRARTLAATKLSFTLRTLLFNAALLLLPSFAPTPSFIPFVLLTRVMLLLPHLGQTRLAADDDWFSALTLSAGFVVANASLLAKGAGVLGVLGRVWGGGMAVRALGWDGVLAGGLAGGWGVR</sequence>
<feature type="transmembrane region" description="Helical" evidence="2">
    <location>
        <begin position="243"/>
        <end position="267"/>
    </location>
</feature>
<evidence type="ECO:0000313" key="4">
    <source>
        <dbReference type="Proteomes" id="UP000799324"/>
    </source>
</evidence>
<dbReference type="AlphaFoldDB" id="A0A6A6TE97"/>
<feature type="compositionally biased region" description="Polar residues" evidence="1">
    <location>
        <begin position="214"/>
        <end position="225"/>
    </location>
</feature>
<keyword evidence="4" id="KW-1185">Reference proteome</keyword>
<dbReference type="OrthoDB" id="18595at2759"/>
<dbReference type="EMBL" id="MU004322">
    <property type="protein sequence ID" value="KAF2657756.1"/>
    <property type="molecule type" value="Genomic_DNA"/>
</dbReference>
<proteinExistence type="predicted"/>
<evidence type="ECO:0000313" key="3">
    <source>
        <dbReference type="EMBL" id="KAF2657756.1"/>
    </source>
</evidence>
<organism evidence="3 4">
    <name type="scientific">Lophiostoma macrostomum CBS 122681</name>
    <dbReference type="NCBI Taxonomy" id="1314788"/>
    <lineage>
        <taxon>Eukaryota</taxon>
        <taxon>Fungi</taxon>
        <taxon>Dikarya</taxon>
        <taxon>Ascomycota</taxon>
        <taxon>Pezizomycotina</taxon>
        <taxon>Dothideomycetes</taxon>
        <taxon>Pleosporomycetidae</taxon>
        <taxon>Pleosporales</taxon>
        <taxon>Lophiostomataceae</taxon>
        <taxon>Lophiostoma</taxon>
    </lineage>
</organism>
<feature type="transmembrane region" description="Helical" evidence="2">
    <location>
        <begin position="140"/>
        <end position="158"/>
    </location>
</feature>
<name>A0A6A6TE97_9PLEO</name>
<feature type="transmembrane region" description="Helical" evidence="2">
    <location>
        <begin position="16"/>
        <end position="38"/>
    </location>
</feature>
<keyword evidence="2" id="KW-1133">Transmembrane helix</keyword>
<reference evidence="3" key="1">
    <citation type="journal article" date="2020" name="Stud. Mycol.">
        <title>101 Dothideomycetes genomes: a test case for predicting lifestyles and emergence of pathogens.</title>
        <authorList>
            <person name="Haridas S."/>
            <person name="Albert R."/>
            <person name="Binder M."/>
            <person name="Bloem J."/>
            <person name="Labutti K."/>
            <person name="Salamov A."/>
            <person name="Andreopoulos B."/>
            <person name="Baker S."/>
            <person name="Barry K."/>
            <person name="Bills G."/>
            <person name="Bluhm B."/>
            <person name="Cannon C."/>
            <person name="Castanera R."/>
            <person name="Culley D."/>
            <person name="Daum C."/>
            <person name="Ezra D."/>
            <person name="Gonzalez J."/>
            <person name="Henrissat B."/>
            <person name="Kuo A."/>
            <person name="Liang C."/>
            <person name="Lipzen A."/>
            <person name="Lutzoni F."/>
            <person name="Magnuson J."/>
            <person name="Mondo S."/>
            <person name="Nolan M."/>
            <person name="Ohm R."/>
            <person name="Pangilinan J."/>
            <person name="Park H.-J."/>
            <person name="Ramirez L."/>
            <person name="Alfaro M."/>
            <person name="Sun H."/>
            <person name="Tritt A."/>
            <person name="Yoshinaga Y."/>
            <person name="Zwiers L.-H."/>
            <person name="Turgeon B."/>
            <person name="Goodwin S."/>
            <person name="Spatafora J."/>
            <person name="Crous P."/>
            <person name="Grigoriev I."/>
        </authorList>
    </citation>
    <scope>NUCLEOTIDE SEQUENCE</scope>
    <source>
        <strain evidence="3">CBS 122681</strain>
    </source>
</reference>
<evidence type="ECO:0000256" key="2">
    <source>
        <dbReference type="SAM" id="Phobius"/>
    </source>
</evidence>
<keyword evidence="2" id="KW-0472">Membrane</keyword>
<gene>
    <name evidence="3" type="ORF">K491DRAFT_741337</name>
</gene>
<keyword evidence="2" id="KW-0812">Transmembrane</keyword>
<protein>
    <submittedName>
        <fullName evidence="3">Uncharacterized protein</fullName>
    </submittedName>
</protein>
<feature type="region of interest" description="Disordered" evidence="1">
    <location>
        <begin position="197"/>
        <end position="225"/>
    </location>
</feature>
<feature type="transmembrane region" description="Helical" evidence="2">
    <location>
        <begin position="59"/>
        <end position="76"/>
    </location>
</feature>